<protein>
    <submittedName>
        <fullName evidence="10">Subtilisin-like serine protease</fullName>
    </submittedName>
</protein>
<gene>
    <name evidence="10" type="ordered locus">Metho_2263</name>
</gene>
<evidence type="ECO:0000256" key="4">
    <source>
        <dbReference type="ARBA" id="ARBA00022801"/>
    </source>
</evidence>
<dbReference type="PANTHER" id="PTHR43806:SF11">
    <property type="entry name" value="CEREVISIN-RELATED"/>
    <property type="match status" value="1"/>
</dbReference>
<keyword evidence="11" id="KW-1185">Reference proteome</keyword>
<dbReference type="InterPro" id="IPR037045">
    <property type="entry name" value="S8pro/Inhibitor_I9_sf"/>
</dbReference>
<evidence type="ECO:0000256" key="7">
    <source>
        <dbReference type="RuleBase" id="RU003355"/>
    </source>
</evidence>
<feature type="domain" description="Tk-SP N-propeptide" evidence="9">
    <location>
        <begin position="31"/>
        <end position="71"/>
    </location>
</feature>
<feature type="domain" description="Peptidase S8/S53" evidence="8">
    <location>
        <begin position="120"/>
        <end position="373"/>
    </location>
</feature>
<keyword evidence="5 6" id="KW-0720">Serine protease</keyword>
<dbReference type="InterPro" id="IPR023828">
    <property type="entry name" value="Peptidase_S8_Ser-AS"/>
</dbReference>
<dbReference type="STRING" id="867904.Metho_2263"/>
<evidence type="ECO:0000313" key="11">
    <source>
        <dbReference type="Proteomes" id="UP000010866"/>
    </source>
</evidence>
<dbReference type="PROSITE" id="PS00138">
    <property type="entry name" value="SUBTILASE_SER"/>
    <property type="match status" value="1"/>
</dbReference>
<evidence type="ECO:0000256" key="2">
    <source>
        <dbReference type="ARBA" id="ARBA00022670"/>
    </source>
</evidence>
<dbReference type="Pfam" id="PF00082">
    <property type="entry name" value="Peptidase_S8"/>
    <property type="match status" value="1"/>
</dbReference>
<dbReference type="InterPro" id="IPR036852">
    <property type="entry name" value="Peptidase_S8/S53_dom_sf"/>
</dbReference>
<dbReference type="InterPro" id="IPR034202">
    <property type="entry name" value="Subtilisin_Carlsberg-like"/>
</dbReference>
<dbReference type="InterPro" id="IPR023827">
    <property type="entry name" value="Peptidase_S8_Asp-AS"/>
</dbReference>
<dbReference type="InterPro" id="IPR008964">
    <property type="entry name" value="Invasin/intimin_cell_adhesion"/>
</dbReference>
<evidence type="ECO:0000256" key="3">
    <source>
        <dbReference type="ARBA" id="ARBA00022723"/>
    </source>
</evidence>
<dbReference type="InterPro" id="IPR022398">
    <property type="entry name" value="Peptidase_S8_His-AS"/>
</dbReference>
<dbReference type="InterPro" id="IPR050131">
    <property type="entry name" value="Peptidase_S8_subtilisin-like"/>
</dbReference>
<name>L0L2B9_METHD</name>
<evidence type="ECO:0000259" key="8">
    <source>
        <dbReference type="Pfam" id="PF00082"/>
    </source>
</evidence>
<dbReference type="GO" id="GO:0006508">
    <property type="term" value="P:proteolysis"/>
    <property type="evidence" value="ECO:0007669"/>
    <property type="project" value="UniProtKB-KW"/>
</dbReference>
<reference evidence="11" key="1">
    <citation type="submission" date="2012-02" db="EMBL/GenBank/DDBJ databases">
        <title>Complete sequence of chromosome of Methanomethylovorans hollandica DSM 15978.</title>
        <authorList>
            <person name="Lucas S."/>
            <person name="Copeland A."/>
            <person name="Lapidus A."/>
            <person name="Glavina del Rio T."/>
            <person name="Dalin E."/>
            <person name="Tice H."/>
            <person name="Bruce D."/>
            <person name="Goodwin L."/>
            <person name="Pitluck S."/>
            <person name="Peters L."/>
            <person name="Mikhailova N."/>
            <person name="Held B."/>
            <person name="Kyrpides N."/>
            <person name="Mavromatis K."/>
            <person name="Ivanova N."/>
            <person name="Brettin T."/>
            <person name="Detter J.C."/>
            <person name="Han C."/>
            <person name="Larimer F."/>
            <person name="Land M."/>
            <person name="Hauser L."/>
            <person name="Markowitz V."/>
            <person name="Cheng J.-F."/>
            <person name="Hugenholtz P."/>
            <person name="Woyke T."/>
            <person name="Wu D."/>
            <person name="Spring S."/>
            <person name="Schroeder M."/>
            <person name="Brambilla E."/>
            <person name="Klenk H.-P."/>
            <person name="Eisen J.A."/>
        </authorList>
    </citation>
    <scope>NUCLEOTIDE SEQUENCE [LARGE SCALE GENOMIC DNA]</scope>
    <source>
        <strain evidence="11">DSM 15978 / NBRC 107637 / DMS1</strain>
    </source>
</reference>
<dbReference type="GO" id="GO:0046872">
    <property type="term" value="F:metal ion binding"/>
    <property type="evidence" value="ECO:0007669"/>
    <property type="project" value="UniProtKB-KW"/>
</dbReference>
<proteinExistence type="inferred from homology"/>
<dbReference type="HOGENOM" id="CLU_011263_15_7_2"/>
<dbReference type="PROSITE" id="PS51892">
    <property type="entry name" value="SUBTILASE"/>
    <property type="match status" value="1"/>
</dbReference>
<evidence type="ECO:0000256" key="6">
    <source>
        <dbReference type="PROSITE-ProRule" id="PRU01240"/>
    </source>
</evidence>
<dbReference type="InterPro" id="IPR000209">
    <property type="entry name" value="Peptidase_S8/S53_dom"/>
</dbReference>
<dbReference type="Gene3D" id="3.30.70.80">
    <property type="entry name" value="Peptidase S8 propeptide/proteinase inhibitor I9"/>
    <property type="match status" value="1"/>
</dbReference>
<dbReference type="SUPFAM" id="SSF49373">
    <property type="entry name" value="Invasin/intimin cell-adhesion fragments"/>
    <property type="match status" value="1"/>
</dbReference>
<sequence length="510" mass="52733" precursor="true">MGVTIGKQTKLLVMLMIMFFLTVPASAAQEKQEKVPVLINFKEKTDTELVKAHGGNVKHEYTIIPAVAAELPPQAIDALSKNPKIDFIEPDGQAQILADEIPWGIARIDATAAQSAGVTGNGIKVAVLDTGIDYNHPDLKANYLGGYDFVNADNDPMDDHSHGTHVAGTVAALSNDIGVLGAAPQAGLYAVKVADSSGSCSYSNIIAGINWAVNNNANVITMSIGGTASSSTLQNACNNAYNNGVVLVGAAGNSGGAVIYPAAYYSVIAVSATDSTNTKTSWSCYGPQVEFAAPGSSIKSTMPDGLYGYKSGTSMATPHVTGAVALLMSTDIAGTVHDTNGNGKWDPAEVRLRLQSTATDLGASGRDNYYGYGLVNAYAAVRDLSSTPVDDPVVTPPESSTPVVMYVGELSLEQQSKVSGKNTFGWAVATVQVVDADGKTIPGASVAGSWSGLTAAAVSGTTDANGVVVFTSAQVKKPKGTLTFTVTGITCDEYAYDPTQNAYSAKSVTF</sequence>
<comment type="similarity">
    <text evidence="1 6 7">Belongs to the peptidase S8 family.</text>
</comment>
<accession>L0L2B9</accession>
<keyword evidence="4 6" id="KW-0378">Hydrolase</keyword>
<dbReference type="OrthoDB" id="117227at2157"/>
<dbReference type="GO" id="GO:0004252">
    <property type="term" value="F:serine-type endopeptidase activity"/>
    <property type="evidence" value="ECO:0007669"/>
    <property type="project" value="UniProtKB-UniRule"/>
</dbReference>
<dbReference type="PROSITE" id="PS00136">
    <property type="entry name" value="SUBTILASE_ASP"/>
    <property type="match status" value="1"/>
</dbReference>
<dbReference type="InterPro" id="IPR015500">
    <property type="entry name" value="Peptidase_S8_subtilisin-rel"/>
</dbReference>
<dbReference type="PROSITE" id="PS00137">
    <property type="entry name" value="SUBTILASE_HIS"/>
    <property type="match status" value="1"/>
</dbReference>
<dbReference type="SUPFAM" id="SSF52743">
    <property type="entry name" value="Subtilisin-like"/>
    <property type="match status" value="1"/>
</dbReference>
<keyword evidence="3" id="KW-0479">Metal-binding</keyword>
<evidence type="ECO:0000256" key="1">
    <source>
        <dbReference type="ARBA" id="ARBA00011073"/>
    </source>
</evidence>
<dbReference type="KEGG" id="mhz:Metho_2263"/>
<keyword evidence="2 6" id="KW-0645">Protease</keyword>
<evidence type="ECO:0000256" key="5">
    <source>
        <dbReference type="ARBA" id="ARBA00022825"/>
    </source>
</evidence>
<dbReference type="Gene3D" id="3.40.50.200">
    <property type="entry name" value="Peptidase S8/S53 domain"/>
    <property type="match status" value="1"/>
</dbReference>
<evidence type="ECO:0000313" key="10">
    <source>
        <dbReference type="EMBL" id="AGB50424.1"/>
    </source>
</evidence>
<organism evidence="10 11">
    <name type="scientific">Methanomethylovorans hollandica (strain DSM 15978 / NBRC 107637 / DMS1)</name>
    <dbReference type="NCBI Taxonomy" id="867904"/>
    <lineage>
        <taxon>Archaea</taxon>
        <taxon>Methanobacteriati</taxon>
        <taxon>Methanobacteriota</taxon>
        <taxon>Stenosarchaea group</taxon>
        <taxon>Methanomicrobia</taxon>
        <taxon>Methanosarcinales</taxon>
        <taxon>Methanosarcinaceae</taxon>
        <taxon>Methanomethylovorans</taxon>
    </lineage>
</organism>
<dbReference type="EMBL" id="CP003362">
    <property type="protein sequence ID" value="AGB50424.1"/>
    <property type="molecule type" value="Genomic_DNA"/>
</dbReference>
<dbReference type="Pfam" id="PF18237">
    <property type="entry name" value="Tk-SP_N-pro"/>
    <property type="match status" value="1"/>
</dbReference>
<dbReference type="PRINTS" id="PR00723">
    <property type="entry name" value="SUBTILISIN"/>
</dbReference>
<feature type="active site" description="Charge relay system" evidence="6">
    <location>
        <position position="314"/>
    </location>
</feature>
<dbReference type="PANTHER" id="PTHR43806">
    <property type="entry name" value="PEPTIDASE S8"/>
    <property type="match status" value="1"/>
</dbReference>
<feature type="active site" description="Charge relay system" evidence="6">
    <location>
        <position position="162"/>
    </location>
</feature>
<dbReference type="SUPFAM" id="SSF54897">
    <property type="entry name" value="Protease propeptides/inhibitors"/>
    <property type="match status" value="1"/>
</dbReference>
<feature type="active site" description="Charge relay system" evidence="6">
    <location>
        <position position="129"/>
    </location>
</feature>
<evidence type="ECO:0000259" key="9">
    <source>
        <dbReference type="Pfam" id="PF18237"/>
    </source>
</evidence>
<dbReference type="Proteomes" id="UP000010866">
    <property type="component" value="Chromosome"/>
</dbReference>
<dbReference type="InterPro" id="IPR041326">
    <property type="entry name" value="Tk-SP_N-pro"/>
</dbReference>
<dbReference type="AlphaFoldDB" id="L0L2B9"/>
<dbReference type="CDD" id="cd07477">
    <property type="entry name" value="Peptidases_S8_Subtilisin_subset"/>
    <property type="match status" value="1"/>
</dbReference>